<keyword evidence="2" id="KW-1185">Reference proteome</keyword>
<dbReference type="AlphaFoldDB" id="A0A392QZ15"/>
<sequence length="153" mass="17098">MKYCLKLSLHKKIKSLLKGSSFENLFECFLKYGKLRSVTHCRALMDALYKCFDQEDNTFNLGQTKIYFGLEDVLMIIGLPIDGEPVTRIYDITKEECRELIGITPDTSNRVSHGALVKIIENIKDTSSDGKVMQACRATALLGIACTIIQGIG</sequence>
<dbReference type="EMBL" id="LXQA010171132">
    <property type="protein sequence ID" value="MCI29219.1"/>
    <property type="molecule type" value="Genomic_DNA"/>
</dbReference>
<dbReference type="PANTHER" id="PTHR46033:SF17">
    <property type="entry name" value="AMINOTRANSFERASE-LIKE PLANT MOBILE DOMAIN-CONTAINING PROTEIN"/>
    <property type="match status" value="1"/>
</dbReference>
<name>A0A392QZ15_9FABA</name>
<accession>A0A392QZ15</accession>
<reference evidence="1 2" key="1">
    <citation type="journal article" date="2018" name="Front. Plant Sci.">
        <title>Red Clover (Trifolium pratense) and Zigzag Clover (T. medium) - A Picture of Genomic Similarities and Differences.</title>
        <authorList>
            <person name="Dluhosova J."/>
            <person name="Istvanek J."/>
            <person name="Nedelnik J."/>
            <person name="Repkova J."/>
        </authorList>
    </citation>
    <scope>NUCLEOTIDE SEQUENCE [LARGE SCALE GENOMIC DNA]</scope>
    <source>
        <strain evidence="2">cv. 10/8</strain>
        <tissue evidence="1">Leaf</tissue>
    </source>
</reference>
<evidence type="ECO:0000313" key="2">
    <source>
        <dbReference type="Proteomes" id="UP000265520"/>
    </source>
</evidence>
<dbReference type="Proteomes" id="UP000265520">
    <property type="component" value="Unassembled WGS sequence"/>
</dbReference>
<feature type="non-terminal residue" evidence="1">
    <location>
        <position position="153"/>
    </location>
</feature>
<dbReference type="InterPro" id="IPR044824">
    <property type="entry name" value="MAIN-like"/>
</dbReference>
<protein>
    <submittedName>
        <fullName evidence="1">Serine/threonine-protein phosphatase 7 long form-like protein</fullName>
    </submittedName>
</protein>
<comment type="caution">
    <text evidence="1">The sequence shown here is derived from an EMBL/GenBank/DDBJ whole genome shotgun (WGS) entry which is preliminary data.</text>
</comment>
<dbReference type="GO" id="GO:0010073">
    <property type="term" value="P:meristem maintenance"/>
    <property type="evidence" value="ECO:0007669"/>
    <property type="project" value="InterPro"/>
</dbReference>
<evidence type="ECO:0000313" key="1">
    <source>
        <dbReference type="EMBL" id="MCI29219.1"/>
    </source>
</evidence>
<proteinExistence type="predicted"/>
<organism evidence="1 2">
    <name type="scientific">Trifolium medium</name>
    <dbReference type="NCBI Taxonomy" id="97028"/>
    <lineage>
        <taxon>Eukaryota</taxon>
        <taxon>Viridiplantae</taxon>
        <taxon>Streptophyta</taxon>
        <taxon>Embryophyta</taxon>
        <taxon>Tracheophyta</taxon>
        <taxon>Spermatophyta</taxon>
        <taxon>Magnoliopsida</taxon>
        <taxon>eudicotyledons</taxon>
        <taxon>Gunneridae</taxon>
        <taxon>Pentapetalae</taxon>
        <taxon>rosids</taxon>
        <taxon>fabids</taxon>
        <taxon>Fabales</taxon>
        <taxon>Fabaceae</taxon>
        <taxon>Papilionoideae</taxon>
        <taxon>50 kb inversion clade</taxon>
        <taxon>NPAAA clade</taxon>
        <taxon>Hologalegina</taxon>
        <taxon>IRL clade</taxon>
        <taxon>Trifolieae</taxon>
        <taxon>Trifolium</taxon>
    </lineage>
</organism>
<dbReference type="PANTHER" id="PTHR46033">
    <property type="entry name" value="PROTEIN MAIN-LIKE 2"/>
    <property type="match status" value="1"/>
</dbReference>